<dbReference type="SUPFAM" id="SSF52058">
    <property type="entry name" value="L domain-like"/>
    <property type="match status" value="1"/>
</dbReference>
<organism evidence="2 3">
    <name type="scientific">Erysipelothrix larvae</name>
    <dbReference type="NCBI Taxonomy" id="1514105"/>
    <lineage>
        <taxon>Bacteria</taxon>
        <taxon>Bacillati</taxon>
        <taxon>Bacillota</taxon>
        <taxon>Erysipelotrichia</taxon>
        <taxon>Erysipelotrichales</taxon>
        <taxon>Erysipelotrichaceae</taxon>
        <taxon>Erysipelothrix</taxon>
    </lineage>
</organism>
<accession>A0A0X8GYK0</accession>
<evidence type="ECO:0000313" key="2">
    <source>
        <dbReference type="EMBL" id="AMC92795.1"/>
    </source>
</evidence>
<dbReference type="InterPro" id="IPR011889">
    <property type="entry name" value="Liste_lipo_26"/>
</dbReference>
<dbReference type="KEGG" id="erl:AOC36_01985"/>
<feature type="compositionally biased region" description="Basic and acidic residues" evidence="1">
    <location>
        <begin position="357"/>
        <end position="369"/>
    </location>
</feature>
<dbReference type="EMBL" id="CP013213">
    <property type="protein sequence ID" value="AMC92795.1"/>
    <property type="molecule type" value="Genomic_DNA"/>
</dbReference>
<gene>
    <name evidence="2" type="ORF">AOC36_01985</name>
</gene>
<evidence type="ECO:0000313" key="3">
    <source>
        <dbReference type="Proteomes" id="UP000063781"/>
    </source>
</evidence>
<dbReference type="STRING" id="1514105.AOC36_01985"/>
<dbReference type="NCBIfam" id="TIGR02167">
    <property type="entry name" value="Liste_lipo_26"/>
    <property type="match status" value="2"/>
</dbReference>
<evidence type="ECO:0000256" key="1">
    <source>
        <dbReference type="SAM" id="MobiDB-lite"/>
    </source>
</evidence>
<feature type="compositionally biased region" description="Polar residues" evidence="1">
    <location>
        <begin position="374"/>
        <end position="393"/>
    </location>
</feature>
<dbReference type="Proteomes" id="UP000063781">
    <property type="component" value="Chromosome"/>
</dbReference>
<dbReference type="InterPro" id="IPR032675">
    <property type="entry name" value="LRR_dom_sf"/>
</dbReference>
<dbReference type="RefSeq" id="WP_067630699.1">
    <property type="nucleotide sequence ID" value="NZ_CP013213.1"/>
</dbReference>
<dbReference type="OrthoDB" id="2195299at2"/>
<dbReference type="InterPro" id="IPR005046">
    <property type="entry name" value="DUF285"/>
</dbReference>
<protein>
    <recommendedName>
        <fullName evidence="4">BspA family leucine-rich repeat surface protein</fullName>
    </recommendedName>
</protein>
<dbReference type="Pfam" id="PF03382">
    <property type="entry name" value="DUF285"/>
    <property type="match status" value="1"/>
</dbReference>
<name>A0A0X8GYK0_9FIRM</name>
<dbReference type="AlphaFoldDB" id="A0A0X8GYK0"/>
<keyword evidence="3" id="KW-1185">Reference proteome</keyword>
<feature type="region of interest" description="Disordered" evidence="1">
    <location>
        <begin position="331"/>
        <end position="393"/>
    </location>
</feature>
<proteinExistence type="predicted"/>
<evidence type="ECO:0008006" key="4">
    <source>
        <dbReference type="Google" id="ProtNLM"/>
    </source>
</evidence>
<dbReference type="Gene3D" id="3.80.10.10">
    <property type="entry name" value="Ribonuclease Inhibitor"/>
    <property type="match status" value="1"/>
</dbReference>
<sequence length="426" mass="47906">MLKRQFTQSAHRLGLMVLISLFYFNPLYAAAYEDKHDLLVGTHGTSEWVITYDGILKIYDGEFELGTNLKWWDYKDFITKIEFVGNVIAHRNSTTLFGELDKVQEIVGLEKLDTTGVEVFQDMFRGMTSIKHLDLKGMNTERGINMIGMFSGMSQLESLDISQFDTSKLMYARGLFSGLSSLKSLDLSNFDTQNLVDARFMFEGMTSLVDLKMMQTDLRNLEFGYELLVGAPSIQSITLTETFSFGNDPDLFALHDIISSPMFDDTLYTGLWQNVGTGTLDNPLGEFIFSTHDLLVYYNGIEMADTYVWQPILKSEEESDIDLDLEIESDIETESDEGSKETGNTQDPEYVENGPDETGHENPIEKSEGEVEETSSLPQDENIATDSQESTKNLPKAGILSVSYRSGFASCFVGCLVLFLNKKSIK</sequence>
<reference evidence="2 3" key="1">
    <citation type="submission" date="2015-10" db="EMBL/GenBank/DDBJ databases">
        <title>Erysipelothrix larvae sp. LV19 isolated from the larval gut of the rhinoceros beetle, Trypoxylus dichotomus.</title>
        <authorList>
            <person name="Lim S."/>
            <person name="Kim B.-C."/>
        </authorList>
    </citation>
    <scope>NUCLEOTIDE SEQUENCE [LARGE SCALE GENOMIC DNA]</scope>
    <source>
        <strain evidence="2 3">LV19</strain>
    </source>
</reference>